<protein>
    <submittedName>
        <fullName evidence="3">Nitroreductase family deazaflavin-dependent oxidoreductase</fullName>
    </submittedName>
</protein>
<keyword evidence="4" id="KW-1185">Reference proteome</keyword>
<evidence type="ECO:0000256" key="2">
    <source>
        <dbReference type="ARBA" id="ARBA00049106"/>
    </source>
</evidence>
<reference evidence="4" key="1">
    <citation type="journal article" date="2019" name="Int. J. Syst. Evol. Microbiol.">
        <title>The Global Catalogue of Microorganisms (GCM) 10K type strain sequencing project: providing services to taxonomists for standard genome sequencing and annotation.</title>
        <authorList>
            <consortium name="The Broad Institute Genomics Platform"/>
            <consortium name="The Broad Institute Genome Sequencing Center for Infectious Disease"/>
            <person name="Wu L."/>
            <person name="Ma J."/>
        </authorList>
    </citation>
    <scope>NUCLEOTIDE SEQUENCE [LARGE SCALE GENOMIC DNA]</scope>
    <source>
        <strain evidence="4">JCM 6921</strain>
    </source>
</reference>
<dbReference type="Gene3D" id="2.30.110.10">
    <property type="entry name" value="Electron Transport, Fmn-binding Protein, Chain A"/>
    <property type="match status" value="1"/>
</dbReference>
<dbReference type="EMBL" id="BAAATJ010000041">
    <property type="protein sequence ID" value="GAA2417769.1"/>
    <property type="molecule type" value="Genomic_DNA"/>
</dbReference>
<evidence type="ECO:0000256" key="1">
    <source>
        <dbReference type="ARBA" id="ARBA00008710"/>
    </source>
</evidence>
<evidence type="ECO:0000313" key="3">
    <source>
        <dbReference type="EMBL" id="GAA2417769.1"/>
    </source>
</evidence>
<proteinExistence type="inferred from homology"/>
<dbReference type="PANTHER" id="PTHR39428">
    <property type="entry name" value="F420H(2)-DEPENDENT QUINONE REDUCTASE RV1261C"/>
    <property type="match status" value="1"/>
</dbReference>
<name>A0ABP5W5K0_9ACTN</name>
<comment type="similarity">
    <text evidence="1">Belongs to the F420H(2)-dependent quinone reductase family.</text>
</comment>
<comment type="catalytic activity">
    <reaction evidence="2">
        <text>oxidized coenzyme F420-(gamma-L-Glu)(n) + a quinol + H(+) = reduced coenzyme F420-(gamma-L-Glu)(n) + a quinone</text>
        <dbReference type="Rhea" id="RHEA:39663"/>
        <dbReference type="Rhea" id="RHEA-COMP:12939"/>
        <dbReference type="Rhea" id="RHEA-COMP:14378"/>
        <dbReference type="ChEBI" id="CHEBI:15378"/>
        <dbReference type="ChEBI" id="CHEBI:24646"/>
        <dbReference type="ChEBI" id="CHEBI:132124"/>
        <dbReference type="ChEBI" id="CHEBI:133980"/>
        <dbReference type="ChEBI" id="CHEBI:139511"/>
    </reaction>
</comment>
<gene>
    <name evidence="3" type="ORF">GCM10010420_55160</name>
</gene>
<evidence type="ECO:0000313" key="4">
    <source>
        <dbReference type="Proteomes" id="UP001500058"/>
    </source>
</evidence>
<organism evidence="3 4">
    <name type="scientific">Streptomyces glaucosporus</name>
    <dbReference type="NCBI Taxonomy" id="284044"/>
    <lineage>
        <taxon>Bacteria</taxon>
        <taxon>Bacillati</taxon>
        <taxon>Actinomycetota</taxon>
        <taxon>Actinomycetes</taxon>
        <taxon>Kitasatosporales</taxon>
        <taxon>Streptomycetaceae</taxon>
        <taxon>Streptomyces</taxon>
    </lineage>
</organism>
<sequence length="155" mass="17579">MEPTEEVVNSPTAWVAEHIRQYVDSQGEQGHYFNGYPTLLLTTRGRRSGKMRRTALVYGRRGDDYVVVASNGGSPRHPLWYLNMTADPRVRVQVGANVFAAQARTASAEERPELWEMMTGIFEPYLDYQKGNEREIPVVVLEPAGRPGKREEGQR</sequence>
<dbReference type="RefSeq" id="WP_344633865.1">
    <property type="nucleotide sequence ID" value="NZ_BAAATJ010000041.1"/>
</dbReference>
<dbReference type="Pfam" id="PF04075">
    <property type="entry name" value="F420H2_quin_red"/>
    <property type="match status" value="1"/>
</dbReference>
<dbReference type="NCBIfam" id="TIGR00026">
    <property type="entry name" value="hi_GC_TIGR00026"/>
    <property type="match status" value="1"/>
</dbReference>
<dbReference type="PANTHER" id="PTHR39428:SF1">
    <property type="entry name" value="F420H(2)-DEPENDENT QUINONE REDUCTASE RV1261C"/>
    <property type="match status" value="1"/>
</dbReference>
<dbReference type="InterPro" id="IPR004378">
    <property type="entry name" value="F420H2_quin_Rdtase"/>
</dbReference>
<comment type="caution">
    <text evidence="3">The sequence shown here is derived from an EMBL/GenBank/DDBJ whole genome shotgun (WGS) entry which is preliminary data.</text>
</comment>
<accession>A0ABP5W5K0</accession>
<dbReference type="InterPro" id="IPR012349">
    <property type="entry name" value="Split_barrel_FMN-bd"/>
</dbReference>
<dbReference type="Proteomes" id="UP001500058">
    <property type="component" value="Unassembled WGS sequence"/>
</dbReference>